<dbReference type="AlphaFoldDB" id="A0A2G5U6Y9"/>
<dbReference type="PROSITE" id="PS51421">
    <property type="entry name" value="RAS"/>
    <property type="match status" value="1"/>
</dbReference>
<dbReference type="InterPro" id="IPR013083">
    <property type="entry name" value="Znf_RING/FYVE/PHD"/>
</dbReference>
<dbReference type="GO" id="GO:0005525">
    <property type="term" value="F:GTP binding"/>
    <property type="evidence" value="ECO:0007669"/>
    <property type="project" value="UniProtKB-KW"/>
</dbReference>
<dbReference type="SMART" id="SM00173">
    <property type="entry name" value="RAS"/>
    <property type="match status" value="1"/>
</dbReference>
<reference evidence="7" key="1">
    <citation type="submission" date="2017-10" db="EMBL/GenBank/DDBJ databases">
        <title>Rapid genome shrinkage in a self-fertile nematode reveals novel sperm competition proteins.</title>
        <authorList>
            <person name="Yin D."/>
            <person name="Schwarz E.M."/>
            <person name="Thomas C.G."/>
            <person name="Felde R.L."/>
            <person name="Korf I.F."/>
            <person name="Cutter A.D."/>
            <person name="Schartner C.M."/>
            <person name="Ralston E.J."/>
            <person name="Meyer B.J."/>
            <person name="Haag E.S."/>
        </authorList>
    </citation>
    <scope>NUCLEOTIDE SEQUENCE [LARGE SCALE GENOMIC DNA]</scope>
    <source>
        <strain evidence="7">JU1422</strain>
    </source>
</reference>
<dbReference type="Gene3D" id="3.30.40.10">
    <property type="entry name" value="Zinc/RING finger domain, C3HC4 (zinc finger)"/>
    <property type="match status" value="1"/>
</dbReference>
<dbReference type="GO" id="GO:0007165">
    <property type="term" value="P:signal transduction"/>
    <property type="evidence" value="ECO:0007669"/>
    <property type="project" value="InterPro"/>
</dbReference>
<dbReference type="InterPro" id="IPR001841">
    <property type="entry name" value="Znf_RING"/>
</dbReference>
<proteinExistence type="predicted"/>
<dbReference type="PANTHER" id="PTHR24070">
    <property type="entry name" value="RAS, DI-RAS, AND RHEB FAMILY MEMBERS OF SMALL GTPASE SUPERFAMILY"/>
    <property type="match status" value="1"/>
</dbReference>
<evidence type="ECO:0000259" key="5">
    <source>
        <dbReference type="SMART" id="SM00184"/>
    </source>
</evidence>
<dbReference type="PROSITE" id="PS51419">
    <property type="entry name" value="RAB"/>
    <property type="match status" value="1"/>
</dbReference>
<gene>
    <name evidence="6" type="primary">Cni-T26C12.3</name>
    <name evidence="6" type="synonym">Cnig_chr_IV.g14704</name>
    <name evidence="6" type="ORF">B9Z55_014704</name>
</gene>
<dbReference type="InterPro" id="IPR027417">
    <property type="entry name" value="P-loop_NTPase"/>
</dbReference>
<feature type="domain" description="RING-type" evidence="5">
    <location>
        <begin position="83"/>
        <end position="193"/>
    </location>
</feature>
<dbReference type="SMART" id="SM00174">
    <property type="entry name" value="RHO"/>
    <property type="match status" value="1"/>
</dbReference>
<dbReference type="EMBL" id="PDUG01000004">
    <property type="protein sequence ID" value="PIC35310.1"/>
    <property type="molecule type" value="Genomic_DNA"/>
</dbReference>
<dbReference type="STRING" id="1611254.A0A2G5U6Y9"/>
<dbReference type="Pfam" id="PF00071">
    <property type="entry name" value="Ras"/>
    <property type="match status" value="1"/>
</dbReference>
<dbReference type="FunFam" id="3.40.50.300:FF:003797">
    <property type="entry name" value="Protein CBG01632"/>
    <property type="match status" value="1"/>
</dbReference>
<sequence length="403" mass="44833">MTPKPSSLTRYISFSVKAPKIMIATKCPSRQSHSDYYSVGSSCSSSCSEDEAPPFLDQELKPLVDASTTTQPEDLSSLPVGVCPQCLQIFEQETRKNDKNIHQPVVVGHLISYFLSIPPNTPLQVPHFQPVSLQCGHSLCLMCCNHLLFSVKPVTTAHLNRQRPRMGISQRAPSTIPGSNGIVMYRTPKCPVCCAPPSRAGPVPNLALDHLLRNMRTFRWNQIEKDVSSRGSRKWDDGPIQDCRIAVLGSAKVGKTCFTMVQNGNEVMFPDLHSESEDADAYMIEIADGISVERACIASSGIIIMYSVVDRQSFYHAAEIFKKLENEREHNQPIILVGSKKDVRGKRVVTSLEGQQLARTLKVPFMEVSSKYNDCVFDTFEELVSMIQKQNAAFKNVVKQIIV</sequence>
<evidence type="ECO:0000313" key="6">
    <source>
        <dbReference type="EMBL" id="PIC35310.1"/>
    </source>
</evidence>
<protein>
    <recommendedName>
        <fullName evidence="5">RING-type domain-containing protein</fullName>
    </recommendedName>
</protein>
<keyword evidence="4" id="KW-0342">GTP-binding</keyword>
<keyword evidence="7" id="KW-1185">Reference proteome</keyword>
<keyword evidence="2" id="KW-0863">Zinc-finger</keyword>
<evidence type="ECO:0000313" key="7">
    <source>
        <dbReference type="Proteomes" id="UP000230233"/>
    </source>
</evidence>
<dbReference type="SMART" id="SM00175">
    <property type="entry name" value="RAB"/>
    <property type="match status" value="1"/>
</dbReference>
<keyword evidence="3" id="KW-0862">Zinc</keyword>
<comment type="caution">
    <text evidence="6">The sequence shown here is derived from an EMBL/GenBank/DDBJ whole genome shotgun (WGS) entry which is preliminary data.</text>
</comment>
<keyword evidence="1" id="KW-0547">Nucleotide-binding</keyword>
<evidence type="ECO:0000256" key="4">
    <source>
        <dbReference type="ARBA" id="ARBA00023134"/>
    </source>
</evidence>
<evidence type="ECO:0000256" key="2">
    <source>
        <dbReference type="ARBA" id="ARBA00022771"/>
    </source>
</evidence>
<dbReference type="SMART" id="SM00184">
    <property type="entry name" value="RING"/>
    <property type="match status" value="1"/>
</dbReference>
<dbReference type="InterPro" id="IPR001806">
    <property type="entry name" value="Small_GTPase"/>
</dbReference>
<dbReference type="Gene3D" id="3.40.50.300">
    <property type="entry name" value="P-loop containing nucleotide triphosphate hydrolases"/>
    <property type="match status" value="1"/>
</dbReference>
<evidence type="ECO:0000256" key="3">
    <source>
        <dbReference type="ARBA" id="ARBA00022833"/>
    </source>
</evidence>
<dbReference type="PRINTS" id="PR00449">
    <property type="entry name" value="RASTRNSFRMNG"/>
</dbReference>
<accession>A0A2G5U6Y9</accession>
<dbReference type="GO" id="GO:0016020">
    <property type="term" value="C:membrane"/>
    <property type="evidence" value="ECO:0007669"/>
    <property type="project" value="InterPro"/>
</dbReference>
<organism evidence="6 7">
    <name type="scientific">Caenorhabditis nigoni</name>
    <dbReference type="NCBI Taxonomy" id="1611254"/>
    <lineage>
        <taxon>Eukaryota</taxon>
        <taxon>Metazoa</taxon>
        <taxon>Ecdysozoa</taxon>
        <taxon>Nematoda</taxon>
        <taxon>Chromadorea</taxon>
        <taxon>Rhabditida</taxon>
        <taxon>Rhabditina</taxon>
        <taxon>Rhabditomorpha</taxon>
        <taxon>Rhabditoidea</taxon>
        <taxon>Rhabditidae</taxon>
        <taxon>Peloderinae</taxon>
        <taxon>Caenorhabditis</taxon>
    </lineage>
</organism>
<dbReference type="OrthoDB" id="265044at2759"/>
<evidence type="ECO:0000256" key="1">
    <source>
        <dbReference type="ARBA" id="ARBA00022741"/>
    </source>
</evidence>
<dbReference type="InterPro" id="IPR020849">
    <property type="entry name" value="Small_GTPase_Ras-type"/>
</dbReference>
<dbReference type="GO" id="GO:0008270">
    <property type="term" value="F:zinc ion binding"/>
    <property type="evidence" value="ECO:0007669"/>
    <property type="project" value="UniProtKB-KW"/>
</dbReference>
<name>A0A2G5U6Y9_9PELO</name>
<dbReference type="Proteomes" id="UP000230233">
    <property type="component" value="Chromosome IV"/>
</dbReference>
<dbReference type="GO" id="GO:0003924">
    <property type="term" value="F:GTPase activity"/>
    <property type="evidence" value="ECO:0007669"/>
    <property type="project" value="InterPro"/>
</dbReference>
<keyword evidence="2" id="KW-0479">Metal-binding</keyword>
<dbReference type="SUPFAM" id="SSF52540">
    <property type="entry name" value="P-loop containing nucleoside triphosphate hydrolases"/>
    <property type="match status" value="1"/>
</dbReference>